<dbReference type="STRING" id="1550241.MA03_08065"/>
<dbReference type="SUPFAM" id="SSF100966">
    <property type="entry name" value="Translation initiation factor 2 beta, aIF2beta, N-terminal domain"/>
    <property type="match status" value="1"/>
</dbReference>
<dbReference type="Pfam" id="PF01873">
    <property type="entry name" value="eIF-5_eIF-2B"/>
    <property type="match status" value="1"/>
</dbReference>
<dbReference type="InterPro" id="IPR016189">
    <property type="entry name" value="Transl_init_fac_IF2/IF5_N"/>
</dbReference>
<evidence type="ECO:0000256" key="8">
    <source>
        <dbReference type="ARBA" id="ARBA00032408"/>
    </source>
</evidence>
<dbReference type="HAMAP" id="MF_00232">
    <property type="entry name" value="eIF_2_beta"/>
    <property type="match status" value="1"/>
</dbReference>
<dbReference type="KEGG" id="thf:MA03_08065"/>
<comment type="function">
    <text evidence="1 9">eIF-2 functions in the early steps of protein synthesis by forming a ternary complex with GTP and initiator tRNA.</text>
</comment>
<evidence type="ECO:0000256" key="1">
    <source>
        <dbReference type="ARBA" id="ARBA00003323"/>
    </source>
</evidence>
<dbReference type="EMBL" id="CP009961">
    <property type="protein sequence ID" value="AKG39447.1"/>
    <property type="molecule type" value="Genomic_DNA"/>
</dbReference>
<evidence type="ECO:0000256" key="3">
    <source>
        <dbReference type="ARBA" id="ARBA00011243"/>
    </source>
</evidence>
<dbReference type="InterPro" id="IPR016190">
    <property type="entry name" value="Transl_init_fac_IF2/IF5_Zn-bd"/>
</dbReference>
<comment type="similarity">
    <text evidence="2 9">Belongs to the eIF-2-beta/eIF-5 family.</text>
</comment>
<dbReference type="GO" id="GO:0003743">
    <property type="term" value="F:translation initiation factor activity"/>
    <property type="evidence" value="ECO:0007669"/>
    <property type="project" value="UniProtKB-UniRule"/>
</dbReference>
<comment type="subunit">
    <text evidence="3 9">Heterotrimer composed of an alpha, a beta and a gamma chain.</text>
</comment>
<dbReference type="AlphaFoldDB" id="A0A0F7FK66"/>
<gene>
    <name evidence="9" type="primary">eif2b</name>
    <name evidence="11" type="ORF">MA03_08065</name>
</gene>
<accession>A0A0F7FK66</accession>
<dbReference type="PANTHER" id="PTHR23001:SF3">
    <property type="entry name" value="EUKARYOTIC TRANSLATION INITIATION FACTOR 2 SUBUNIT 2"/>
    <property type="match status" value="1"/>
</dbReference>
<dbReference type="SMART" id="SM00653">
    <property type="entry name" value="eIF2B_5"/>
    <property type="match status" value="1"/>
</dbReference>
<evidence type="ECO:0000259" key="10">
    <source>
        <dbReference type="SMART" id="SM00653"/>
    </source>
</evidence>
<dbReference type="PATRIC" id="fig|1550241.5.peg.1670"/>
<dbReference type="HOGENOM" id="CLU_026663_3_1_2"/>
<dbReference type="InterPro" id="IPR045196">
    <property type="entry name" value="IF2/IF5"/>
</dbReference>
<dbReference type="PANTHER" id="PTHR23001">
    <property type="entry name" value="EUKARYOTIC TRANSLATION INITIATION FACTOR"/>
    <property type="match status" value="1"/>
</dbReference>
<feature type="domain" description="Translation initiation factor IF2/IF5" evidence="10">
    <location>
        <begin position="28"/>
        <end position="135"/>
    </location>
</feature>
<name>A0A0F7FK66_9CREN</name>
<organism evidence="11 12">
    <name type="scientific">Infirmifilum uzonense</name>
    <dbReference type="NCBI Taxonomy" id="1550241"/>
    <lineage>
        <taxon>Archaea</taxon>
        <taxon>Thermoproteota</taxon>
        <taxon>Thermoprotei</taxon>
        <taxon>Thermofilales</taxon>
        <taxon>Thermofilaceae</taxon>
        <taxon>Infirmifilum</taxon>
    </lineage>
</organism>
<keyword evidence="5 9" id="KW-0396">Initiation factor</keyword>
<evidence type="ECO:0000256" key="2">
    <source>
        <dbReference type="ARBA" id="ARBA00010397"/>
    </source>
</evidence>
<dbReference type="SUPFAM" id="SSF75689">
    <property type="entry name" value="Zinc-binding domain of translation initiation factor 2 beta"/>
    <property type="match status" value="1"/>
</dbReference>
<evidence type="ECO:0000256" key="4">
    <source>
        <dbReference type="ARBA" id="ARBA00022314"/>
    </source>
</evidence>
<evidence type="ECO:0000256" key="7">
    <source>
        <dbReference type="ARBA" id="ARBA00031466"/>
    </source>
</evidence>
<evidence type="ECO:0000256" key="5">
    <source>
        <dbReference type="ARBA" id="ARBA00022540"/>
    </source>
</evidence>
<evidence type="ECO:0000256" key="6">
    <source>
        <dbReference type="ARBA" id="ARBA00022917"/>
    </source>
</evidence>
<evidence type="ECO:0000256" key="9">
    <source>
        <dbReference type="HAMAP-Rule" id="MF_00232"/>
    </source>
</evidence>
<dbReference type="NCBIfam" id="NF003067">
    <property type="entry name" value="PRK03988.1"/>
    <property type="match status" value="1"/>
</dbReference>
<protein>
    <recommendedName>
        <fullName evidence="4 9">Translation initiation factor 2 subunit beta</fullName>
    </recommendedName>
    <alternativeName>
        <fullName evidence="7 9">aIF2-beta</fullName>
    </alternativeName>
    <alternativeName>
        <fullName evidence="8 9">eIF-2-beta</fullName>
    </alternativeName>
</protein>
<dbReference type="Proteomes" id="UP000067434">
    <property type="component" value="Chromosome"/>
</dbReference>
<evidence type="ECO:0000313" key="11">
    <source>
        <dbReference type="EMBL" id="AKG39447.1"/>
    </source>
</evidence>
<keyword evidence="12" id="KW-1185">Reference proteome</keyword>
<dbReference type="InterPro" id="IPR004458">
    <property type="entry name" value="TIF2_bsu_arc"/>
</dbReference>
<sequence>MEGDFASYDELLERAYKLLPRRRSKSTGERFVLPRFEVNITGKRVYIINFKEVAETLNRDPHVLLRFLLKEVALPGVYDEGVAVIQGEVSPQLLNKLLERFFNEYVKCPICESPDTLLVKEKKIMQIKCMACGAISPVKPF</sequence>
<proteinExistence type="inferred from homology"/>
<dbReference type="Gene3D" id="3.30.30.170">
    <property type="match status" value="1"/>
</dbReference>
<keyword evidence="6 9" id="KW-0648">Protein biosynthesis</keyword>
<reference evidence="11 12" key="1">
    <citation type="journal article" date="2015" name="Stand. Genomic Sci.">
        <title>Complete genome sequence of and proposal of Thermofilum uzonense sp. nov. a novel hyperthermophilic crenarchaeon and emended description of the genus Thermofilum.</title>
        <authorList>
            <person name="Toshchakov S.V."/>
            <person name="Korzhenkov A.A."/>
            <person name="Samarov N.I."/>
            <person name="Mazunin I.O."/>
            <person name="Mozhey O.I."/>
            <person name="Shmyr I.S."/>
            <person name="Derbikova K.S."/>
            <person name="Taranov E.A."/>
            <person name="Dominova I.N."/>
            <person name="Bonch-Osmolovskaya E.A."/>
            <person name="Patrushev M.V."/>
            <person name="Podosokorskaya O.A."/>
            <person name="Kublanov I.V."/>
        </authorList>
    </citation>
    <scope>NUCLEOTIDE SEQUENCE [LARGE SCALE GENOMIC DNA]</scope>
    <source>
        <strain evidence="11 12">1807-2</strain>
    </source>
</reference>
<evidence type="ECO:0000313" key="12">
    <source>
        <dbReference type="Proteomes" id="UP000067434"/>
    </source>
</evidence>
<dbReference type="InterPro" id="IPR002735">
    <property type="entry name" value="Transl_init_fac_IF2/IF5_dom"/>
</dbReference>